<keyword evidence="2 4" id="KW-0689">Ribosomal protein</keyword>
<evidence type="ECO:0000256" key="1">
    <source>
        <dbReference type="ARBA" id="ARBA00007698"/>
    </source>
</evidence>
<comment type="similarity">
    <text evidence="1 4">Belongs to the bacterial ribosomal protein bL20 family.</text>
</comment>
<geneLocation type="plastid" evidence="5"/>
<dbReference type="PANTHER" id="PTHR10986">
    <property type="entry name" value="39S RIBOSOMAL PROTEIN L20"/>
    <property type="match status" value="1"/>
</dbReference>
<dbReference type="GO" id="GO:0006412">
    <property type="term" value="P:translation"/>
    <property type="evidence" value="ECO:0007669"/>
    <property type="project" value="InterPro"/>
</dbReference>
<organism evidence="5">
    <name type="scientific">Gymnochlora stellata</name>
    <dbReference type="NCBI Taxonomy" id="67809"/>
    <lineage>
        <taxon>Eukaryota</taxon>
        <taxon>Sar</taxon>
        <taxon>Rhizaria</taxon>
        <taxon>Cercozoa</taxon>
        <taxon>Chlorarachniophyceae</taxon>
        <taxon>Gymnochlora</taxon>
    </lineage>
</organism>
<dbReference type="EMBL" id="AP014947">
    <property type="protein sequence ID" value="BAU62506.1"/>
    <property type="molecule type" value="Genomic_DNA"/>
</dbReference>
<dbReference type="NCBIfam" id="TIGR01032">
    <property type="entry name" value="rplT_bact"/>
    <property type="match status" value="1"/>
</dbReference>
<gene>
    <name evidence="5" type="primary">rpl20</name>
</gene>
<dbReference type="PRINTS" id="PR00062">
    <property type="entry name" value="RIBOSOMALL20"/>
</dbReference>
<reference evidence="5" key="1">
    <citation type="journal article" date="2016" name="J. Plant Res.">
        <title>Plastid genome sequences of Gymnochlora stellata, Lotharella vacuolata, and Partenskyella glossopodia reveal remarkable structural conservation among chlorarachniophyte species.</title>
        <authorList>
            <person name="Suzuki S."/>
            <person name="Hirakawa Y."/>
            <person name="Kofuji R."/>
            <person name="Sugita M."/>
            <person name="Ishida K."/>
        </authorList>
    </citation>
    <scope>NUCLEOTIDE SEQUENCE</scope>
    <source>
        <strain evidence="5">CCMP2053</strain>
    </source>
</reference>
<dbReference type="RefSeq" id="YP_009240372.1">
    <property type="nucleotide sequence ID" value="NC_029741.1"/>
</dbReference>
<dbReference type="InterPro" id="IPR035566">
    <property type="entry name" value="Ribosomal_protein_bL20_C"/>
</dbReference>
<evidence type="ECO:0000256" key="2">
    <source>
        <dbReference type="ARBA" id="ARBA00022980"/>
    </source>
</evidence>
<dbReference type="GO" id="GO:0005840">
    <property type="term" value="C:ribosome"/>
    <property type="evidence" value="ECO:0007669"/>
    <property type="project" value="UniProtKB-KW"/>
</dbReference>
<dbReference type="GeneID" id="27109991"/>
<dbReference type="Gene3D" id="6.10.160.10">
    <property type="match status" value="1"/>
</dbReference>
<dbReference type="SUPFAM" id="SSF74731">
    <property type="entry name" value="Ribosomal protein L20"/>
    <property type="match status" value="1"/>
</dbReference>
<dbReference type="GO" id="GO:0019843">
    <property type="term" value="F:rRNA binding"/>
    <property type="evidence" value="ECO:0007669"/>
    <property type="project" value="InterPro"/>
</dbReference>
<dbReference type="InterPro" id="IPR005813">
    <property type="entry name" value="Ribosomal_bL20"/>
</dbReference>
<keyword evidence="3 4" id="KW-0687">Ribonucleoprotein</keyword>
<accession>A0A140JZH9</accession>
<proteinExistence type="inferred from homology"/>
<dbReference type="GO" id="GO:1990904">
    <property type="term" value="C:ribonucleoprotein complex"/>
    <property type="evidence" value="ECO:0007669"/>
    <property type="project" value="UniProtKB-KW"/>
</dbReference>
<sequence length="117" mass="13724">MTRVKRGKITSKSRRKRVYNSKGFRQSWSTITKVMIQSCLKALNSSYSHRRKRSNTIRRLLILRTNALTKSCGLPITYNNLIALLRSQNCLLNRKILNNLGVRDNSVFLQLMRYYSQ</sequence>
<evidence type="ECO:0000256" key="3">
    <source>
        <dbReference type="ARBA" id="ARBA00023274"/>
    </source>
</evidence>
<evidence type="ECO:0000256" key="4">
    <source>
        <dbReference type="RuleBase" id="RU000561"/>
    </source>
</evidence>
<evidence type="ECO:0000313" key="5">
    <source>
        <dbReference type="EMBL" id="BAU62506.1"/>
    </source>
</evidence>
<dbReference type="Pfam" id="PF00453">
    <property type="entry name" value="Ribosomal_L20"/>
    <property type="match status" value="1"/>
</dbReference>
<name>A0A140JZH9_GYMST</name>
<dbReference type="AlphaFoldDB" id="A0A140JZH9"/>
<dbReference type="Gene3D" id="1.10.1900.20">
    <property type="entry name" value="Ribosomal protein L20"/>
    <property type="match status" value="1"/>
</dbReference>
<keyword evidence="5" id="KW-0934">Plastid</keyword>
<dbReference type="GO" id="GO:0003735">
    <property type="term" value="F:structural constituent of ribosome"/>
    <property type="evidence" value="ECO:0007669"/>
    <property type="project" value="InterPro"/>
</dbReference>
<protein>
    <submittedName>
        <fullName evidence="5">50S ribosomal protein L20</fullName>
    </submittedName>
</protein>